<accession>A0AA88ASV6</accession>
<dbReference type="EMBL" id="BTGU01000023">
    <property type="protein sequence ID" value="GMN46821.1"/>
    <property type="molecule type" value="Genomic_DNA"/>
</dbReference>
<protein>
    <submittedName>
        <fullName evidence="2">Uncharacterized protein</fullName>
    </submittedName>
</protein>
<sequence length="100" mass="10083">MSSTAVASGGTNPNRNSWGGGGGGGKPRSERAVVGFEFGGVGLSSVGEGGRWVSVYRRRQGWSSESGIGSVCGGRRGGEGIAKERDGFSVSDVASWGEEG</sequence>
<evidence type="ECO:0000313" key="2">
    <source>
        <dbReference type="EMBL" id="GMN46821.1"/>
    </source>
</evidence>
<feature type="region of interest" description="Disordered" evidence="1">
    <location>
        <begin position="64"/>
        <end position="86"/>
    </location>
</feature>
<feature type="compositionally biased region" description="Polar residues" evidence="1">
    <location>
        <begin position="1"/>
        <end position="17"/>
    </location>
</feature>
<dbReference type="AlphaFoldDB" id="A0AA88ASV6"/>
<name>A0AA88ASV6_FICCA</name>
<gene>
    <name evidence="2" type="ORF">TIFTF001_016020</name>
</gene>
<feature type="compositionally biased region" description="Basic and acidic residues" evidence="1">
    <location>
        <begin position="76"/>
        <end position="86"/>
    </location>
</feature>
<keyword evidence="3" id="KW-1185">Reference proteome</keyword>
<dbReference type="Proteomes" id="UP001187192">
    <property type="component" value="Unassembled WGS sequence"/>
</dbReference>
<evidence type="ECO:0000256" key="1">
    <source>
        <dbReference type="SAM" id="MobiDB-lite"/>
    </source>
</evidence>
<comment type="caution">
    <text evidence="2">The sequence shown here is derived from an EMBL/GenBank/DDBJ whole genome shotgun (WGS) entry which is preliminary data.</text>
</comment>
<proteinExistence type="predicted"/>
<reference evidence="2" key="1">
    <citation type="submission" date="2023-07" db="EMBL/GenBank/DDBJ databases">
        <title>draft genome sequence of fig (Ficus carica).</title>
        <authorList>
            <person name="Takahashi T."/>
            <person name="Nishimura K."/>
        </authorList>
    </citation>
    <scope>NUCLEOTIDE SEQUENCE</scope>
</reference>
<organism evidence="2 3">
    <name type="scientific">Ficus carica</name>
    <name type="common">Common fig</name>
    <dbReference type="NCBI Taxonomy" id="3494"/>
    <lineage>
        <taxon>Eukaryota</taxon>
        <taxon>Viridiplantae</taxon>
        <taxon>Streptophyta</taxon>
        <taxon>Embryophyta</taxon>
        <taxon>Tracheophyta</taxon>
        <taxon>Spermatophyta</taxon>
        <taxon>Magnoliopsida</taxon>
        <taxon>eudicotyledons</taxon>
        <taxon>Gunneridae</taxon>
        <taxon>Pentapetalae</taxon>
        <taxon>rosids</taxon>
        <taxon>fabids</taxon>
        <taxon>Rosales</taxon>
        <taxon>Moraceae</taxon>
        <taxon>Ficeae</taxon>
        <taxon>Ficus</taxon>
    </lineage>
</organism>
<evidence type="ECO:0000313" key="3">
    <source>
        <dbReference type="Proteomes" id="UP001187192"/>
    </source>
</evidence>
<feature type="region of interest" description="Disordered" evidence="1">
    <location>
        <begin position="1"/>
        <end position="30"/>
    </location>
</feature>